<evidence type="ECO:0000313" key="7">
    <source>
        <dbReference type="EMBL" id="RRJ88230.1"/>
    </source>
</evidence>
<keyword evidence="4" id="KW-0804">Transcription</keyword>
<dbReference type="RefSeq" id="WP_124969308.1">
    <property type="nucleotide sequence ID" value="NZ_RQVS01000002.1"/>
</dbReference>
<dbReference type="PANTHER" id="PTHR30290">
    <property type="entry name" value="PERIPLASMIC BINDING COMPONENT OF ABC TRANSPORTER"/>
    <property type="match status" value="1"/>
</dbReference>
<feature type="domain" description="HTH lysR-type" evidence="6">
    <location>
        <begin position="17"/>
        <end position="68"/>
    </location>
</feature>
<dbReference type="InterPro" id="IPR000914">
    <property type="entry name" value="SBP_5_dom"/>
</dbReference>
<dbReference type="InterPro" id="IPR036388">
    <property type="entry name" value="WH-like_DNA-bd_sf"/>
</dbReference>
<dbReference type="GO" id="GO:0015833">
    <property type="term" value="P:peptide transport"/>
    <property type="evidence" value="ECO:0007669"/>
    <property type="project" value="TreeGrafter"/>
</dbReference>
<sequence>MVGPVEDDALYDAYAYRVLDAIRRSGSISAAARELCVSQPNITQFVQRLERRLGTALVERTGRTARLTEAGAVFADQAPAVEAAMRTAARRFNELRSDSSNTSPLRVAAVSALITSLIPAFVTRFSEAWPGNQLVVCEADRAECIRLVAEGEVDVALTIEPTGNLAEDARLYPVVLETEEALLALPPTIATSRSRMRLDEVVRLGLPLIGERELASHLKADLEVATRAQRNGWSFGSSPTVADRQPCDHQGFGAARSTETVLALVEAGLGFGVLPATNARMSTMRRRVRLVHLEPILRVRTIATTLIGAHNRHEVAGALQALAEVALEGRPTQTSAADRLRRTHLPRSLMTRSRGMTDPHHPGYTQTRSSDMTTRTTTRLLRAGAVTAATVIALAGCASPGATEVGPDTGEQISEITVALPGSISSLYVGQEAGILNYYLASVAQEGLVTIDASGAIQPALAEKWEQTDDTTYVYDLRADAEFQDGTPVTADDVVFSLEMAQDPEKSPGLSYYLTDVTSIEKTGDAQVTVKLGAPNAAFAANMSSAGAAFITSKAFWEANEGTVGSSSSLVLGTGPYQVTEFVPDSHVTYERVDTWWGEAPKVEKITVKFIPDESTRLLAAKSGEVDVAFNVPLQQATQWEALDNMRVEYTNDLSYVGLFFNTSMAPFDDPMVREAIAQSVDREGIVESLLRGHGEVATAIMTPESMGGAYTPEEARTKLGEIPQWNFDLEAAKAALAASNHPDGFTAEILAPATGPHLVKAAQSLAENLGKIGITLNVREVPIEEWLASLDSHGIGFMWYFSTLGDPAEIPSYLLGAGNFTTHENPAIVDLLTRSNAETDLKTRIDLLVEVETLRAADVVNVPLWWGQSATAFKKDLGVNDLSAFTFVSTWPAQLYRAGT</sequence>
<evidence type="ECO:0000256" key="2">
    <source>
        <dbReference type="ARBA" id="ARBA00023015"/>
    </source>
</evidence>
<dbReference type="Pfam" id="PF00496">
    <property type="entry name" value="SBP_bac_5"/>
    <property type="match status" value="1"/>
</dbReference>
<dbReference type="GO" id="GO:1904680">
    <property type="term" value="F:peptide transmembrane transporter activity"/>
    <property type="evidence" value="ECO:0007669"/>
    <property type="project" value="TreeGrafter"/>
</dbReference>
<dbReference type="PRINTS" id="PR00039">
    <property type="entry name" value="HTHLYSR"/>
</dbReference>
<evidence type="ECO:0000313" key="8">
    <source>
        <dbReference type="Proteomes" id="UP000274391"/>
    </source>
</evidence>
<feature type="compositionally biased region" description="Low complexity" evidence="5">
    <location>
        <begin position="365"/>
        <end position="374"/>
    </location>
</feature>
<dbReference type="Pfam" id="PF03466">
    <property type="entry name" value="LysR_substrate"/>
    <property type="match status" value="1"/>
</dbReference>
<dbReference type="InterPro" id="IPR036390">
    <property type="entry name" value="WH_DNA-bd_sf"/>
</dbReference>
<dbReference type="EMBL" id="RQVS01000002">
    <property type="protein sequence ID" value="RRJ88230.1"/>
    <property type="molecule type" value="Genomic_DNA"/>
</dbReference>
<name>A0A3P3VZT2_9MICO</name>
<dbReference type="Gene3D" id="1.10.10.10">
    <property type="entry name" value="Winged helix-like DNA-binding domain superfamily/Winged helix DNA-binding domain"/>
    <property type="match status" value="1"/>
</dbReference>
<evidence type="ECO:0000256" key="5">
    <source>
        <dbReference type="SAM" id="MobiDB-lite"/>
    </source>
</evidence>
<keyword evidence="3" id="KW-0238">DNA-binding</keyword>
<evidence type="ECO:0000256" key="4">
    <source>
        <dbReference type="ARBA" id="ARBA00023163"/>
    </source>
</evidence>
<evidence type="ECO:0000259" key="6">
    <source>
        <dbReference type="PROSITE" id="PS50931"/>
    </source>
</evidence>
<gene>
    <name evidence="7" type="ORF">EG850_01945</name>
</gene>
<comment type="caution">
    <text evidence="7">The sequence shown here is derived from an EMBL/GenBank/DDBJ whole genome shotgun (WGS) entry which is preliminary data.</text>
</comment>
<dbReference type="InterPro" id="IPR000847">
    <property type="entry name" value="LysR_HTH_N"/>
</dbReference>
<dbReference type="Gene3D" id="3.90.76.10">
    <property type="entry name" value="Dipeptide-binding Protein, Domain 1"/>
    <property type="match status" value="1"/>
</dbReference>
<protein>
    <submittedName>
        <fullName evidence="7">LysR family transcriptional regulator</fullName>
    </submittedName>
</protein>
<feature type="region of interest" description="Disordered" evidence="5">
    <location>
        <begin position="351"/>
        <end position="374"/>
    </location>
</feature>
<dbReference type="Proteomes" id="UP000274391">
    <property type="component" value="Unassembled WGS sequence"/>
</dbReference>
<dbReference type="AlphaFoldDB" id="A0A3P3VZT2"/>
<dbReference type="SUPFAM" id="SSF46785">
    <property type="entry name" value="Winged helix' DNA-binding domain"/>
    <property type="match status" value="1"/>
</dbReference>
<organism evidence="7 8">
    <name type="scientific">Gulosibacter macacae</name>
    <dbReference type="NCBI Taxonomy" id="2488791"/>
    <lineage>
        <taxon>Bacteria</taxon>
        <taxon>Bacillati</taxon>
        <taxon>Actinomycetota</taxon>
        <taxon>Actinomycetes</taxon>
        <taxon>Micrococcales</taxon>
        <taxon>Microbacteriaceae</taxon>
        <taxon>Gulosibacter</taxon>
    </lineage>
</organism>
<keyword evidence="8" id="KW-1185">Reference proteome</keyword>
<dbReference type="CDD" id="cd00995">
    <property type="entry name" value="PBP2_NikA_DppA_OppA_like"/>
    <property type="match status" value="1"/>
</dbReference>
<dbReference type="Gene3D" id="3.40.190.10">
    <property type="entry name" value="Periplasmic binding protein-like II"/>
    <property type="match status" value="3"/>
</dbReference>
<proteinExistence type="inferred from homology"/>
<dbReference type="InterPro" id="IPR005119">
    <property type="entry name" value="LysR_subst-bd"/>
</dbReference>
<dbReference type="Gene3D" id="3.10.105.10">
    <property type="entry name" value="Dipeptide-binding Protein, Domain 3"/>
    <property type="match status" value="1"/>
</dbReference>
<accession>A0A3P3VZT2</accession>
<dbReference type="SUPFAM" id="SSF53850">
    <property type="entry name" value="Periplasmic binding protein-like II"/>
    <property type="match status" value="2"/>
</dbReference>
<dbReference type="OrthoDB" id="5243526at2"/>
<comment type="similarity">
    <text evidence="1">Belongs to the LysR transcriptional regulatory family.</text>
</comment>
<evidence type="ECO:0000256" key="3">
    <source>
        <dbReference type="ARBA" id="ARBA00023125"/>
    </source>
</evidence>
<dbReference type="GO" id="GO:0003677">
    <property type="term" value="F:DNA binding"/>
    <property type="evidence" value="ECO:0007669"/>
    <property type="project" value="UniProtKB-KW"/>
</dbReference>
<dbReference type="PROSITE" id="PS50931">
    <property type="entry name" value="HTH_LYSR"/>
    <property type="match status" value="1"/>
</dbReference>
<dbReference type="Pfam" id="PF00126">
    <property type="entry name" value="HTH_1"/>
    <property type="match status" value="1"/>
</dbReference>
<keyword evidence="2" id="KW-0805">Transcription regulation</keyword>
<reference evidence="7 8" key="1">
    <citation type="submission" date="2018-11" db="EMBL/GenBank/DDBJ databases">
        <title>YIM 102482-1 draft genome.</title>
        <authorList>
            <person name="Li G."/>
            <person name="Jiang Y."/>
        </authorList>
    </citation>
    <scope>NUCLEOTIDE SEQUENCE [LARGE SCALE GENOMIC DNA]</scope>
    <source>
        <strain evidence="7 8">YIM 102482-1</strain>
    </source>
</reference>
<evidence type="ECO:0000256" key="1">
    <source>
        <dbReference type="ARBA" id="ARBA00009437"/>
    </source>
</evidence>
<dbReference type="InterPro" id="IPR039424">
    <property type="entry name" value="SBP_5"/>
</dbReference>
<dbReference type="GO" id="GO:0003700">
    <property type="term" value="F:DNA-binding transcription factor activity"/>
    <property type="evidence" value="ECO:0007669"/>
    <property type="project" value="InterPro"/>
</dbReference>